<dbReference type="InterPro" id="IPR016039">
    <property type="entry name" value="Thiolase-like"/>
</dbReference>
<dbReference type="Pfam" id="PF00109">
    <property type="entry name" value="ketoacyl-synt"/>
    <property type="match status" value="1"/>
</dbReference>
<dbReference type="SUPFAM" id="SSF53901">
    <property type="entry name" value="Thiolase-like"/>
    <property type="match status" value="2"/>
</dbReference>
<evidence type="ECO:0000256" key="2">
    <source>
        <dbReference type="ARBA" id="ARBA00008467"/>
    </source>
</evidence>
<dbReference type="PROSITE" id="PS52004">
    <property type="entry name" value="KS3_2"/>
    <property type="match status" value="1"/>
</dbReference>
<dbReference type="InterPro" id="IPR014031">
    <property type="entry name" value="Ketoacyl_synth_C"/>
</dbReference>
<dbReference type="RefSeq" id="WP_284315959.1">
    <property type="nucleotide sequence ID" value="NZ_BSPC01000069.1"/>
</dbReference>
<dbReference type="CDD" id="cd00834">
    <property type="entry name" value="KAS_I_II"/>
    <property type="match status" value="1"/>
</dbReference>
<dbReference type="InterPro" id="IPR018201">
    <property type="entry name" value="Ketoacyl_synth_AS"/>
</dbReference>
<feature type="domain" description="Ketosynthase family 3 (KS3)" evidence="5">
    <location>
        <begin position="3"/>
        <end position="402"/>
    </location>
</feature>
<keyword evidence="3 4" id="KW-0808">Transferase</keyword>
<dbReference type="EMBL" id="BSPC01000069">
    <property type="protein sequence ID" value="GLS23021.1"/>
    <property type="molecule type" value="Genomic_DNA"/>
</dbReference>
<evidence type="ECO:0000256" key="3">
    <source>
        <dbReference type="ARBA" id="ARBA00022679"/>
    </source>
</evidence>
<comment type="caution">
    <text evidence="6">The sequence shown here is derived from an EMBL/GenBank/DDBJ whole genome shotgun (WGS) entry which is preliminary data.</text>
</comment>
<organism evidence="6 7">
    <name type="scientific">Labrys miyagiensis</name>
    <dbReference type="NCBI Taxonomy" id="346912"/>
    <lineage>
        <taxon>Bacteria</taxon>
        <taxon>Pseudomonadati</taxon>
        <taxon>Pseudomonadota</taxon>
        <taxon>Alphaproteobacteria</taxon>
        <taxon>Hyphomicrobiales</taxon>
        <taxon>Xanthobacteraceae</taxon>
        <taxon>Labrys</taxon>
    </lineage>
</organism>
<dbReference type="InterPro" id="IPR014030">
    <property type="entry name" value="Ketoacyl_synth_N"/>
</dbReference>
<reference evidence="7" key="1">
    <citation type="journal article" date="2019" name="Int. J. Syst. Evol. Microbiol.">
        <title>The Global Catalogue of Microorganisms (GCM) 10K type strain sequencing project: providing services to taxonomists for standard genome sequencing and annotation.</title>
        <authorList>
            <consortium name="The Broad Institute Genomics Platform"/>
            <consortium name="The Broad Institute Genome Sequencing Center for Infectious Disease"/>
            <person name="Wu L."/>
            <person name="Ma J."/>
        </authorList>
    </citation>
    <scope>NUCLEOTIDE SEQUENCE [LARGE SCALE GENOMIC DNA]</scope>
    <source>
        <strain evidence="7">NBRC 101365</strain>
    </source>
</reference>
<proteinExistence type="inferred from homology"/>
<evidence type="ECO:0000259" key="5">
    <source>
        <dbReference type="PROSITE" id="PS52004"/>
    </source>
</evidence>
<evidence type="ECO:0000256" key="1">
    <source>
        <dbReference type="ARBA" id="ARBA00005194"/>
    </source>
</evidence>
<dbReference type="InterPro" id="IPR000794">
    <property type="entry name" value="Beta-ketoacyl_synthase"/>
</dbReference>
<dbReference type="Gene3D" id="3.40.47.10">
    <property type="match status" value="1"/>
</dbReference>
<comment type="similarity">
    <text evidence="2 4">Belongs to the thiolase-like superfamily. Beta-ketoacyl-ACP synthases family.</text>
</comment>
<evidence type="ECO:0000313" key="6">
    <source>
        <dbReference type="EMBL" id="GLS23021.1"/>
    </source>
</evidence>
<dbReference type="SMART" id="SM00825">
    <property type="entry name" value="PKS_KS"/>
    <property type="match status" value="1"/>
</dbReference>
<dbReference type="PROSITE" id="PS00606">
    <property type="entry name" value="KS3_1"/>
    <property type="match status" value="1"/>
</dbReference>
<dbReference type="InterPro" id="IPR020841">
    <property type="entry name" value="PKS_Beta-ketoAc_synthase_dom"/>
</dbReference>
<sequence>MSKRRVFITGMGAATAAGLGVPALWEAAREGRSAIGPLEVPRPLKHNIRIAGQLRGFNPADHIDADVLPFCDRFTQLAIVAGDEALAQAGFPRGEKLGLRAATIIGTGIGGGDTIEAGMHNAYVTGQRLDPWSVPRLMPNAAASQLSARYGARGPSFAVASACASGTQAVGLGAHFIRAGVVDRAVVGGAEACITASGMKGWEALRVLSPDACRPFSKDRNGMVLGEGAGIFVLESEEAMRARGATPLAELCGYGTSSDAGDIVRPDAQGAATAMREALEDAGLPVEAIDYINAHGTGTLANDTTEAAALKLVFGDRLPGLPVSSTKPVHGHGLGAGGAIELAVTVMALREGVAPPTINWTTPDPKCDLDCVPGQKRAVTMRHAMSNSFAFGGINAVLVVGRV</sequence>
<gene>
    <name evidence="6" type="ORF">GCM10007874_60410</name>
</gene>
<keyword evidence="7" id="KW-1185">Reference proteome</keyword>
<dbReference type="NCBIfam" id="NF005589">
    <property type="entry name" value="PRK07314.1"/>
    <property type="match status" value="1"/>
</dbReference>
<dbReference type="InterPro" id="IPR006311">
    <property type="entry name" value="TAT_signal"/>
</dbReference>
<comment type="pathway">
    <text evidence="1">Lipid metabolism; fatty acid biosynthesis.</text>
</comment>
<name>A0ABQ6CRL2_9HYPH</name>
<protein>
    <submittedName>
        <fullName evidence="6">3-oxoacyl-ACP synthase II</fullName>
    </submittedName>
</protein>
<dbReference type="PROSITE" id="PS51318">
    <property type="entry name" value="TAT"/>
    <property type="match status" value="1"/>
</dbReference>
<dbReference type="PANTHER" id="PTHR11712:SF336">
    <property type="entry name" value="3-OXOACYL-[ACYL-CARRIER-PROTEIN] SYNTHASE, MITOCHONDRIAL"/>
    <property type="match status" value="1"/>
</dbReference>
<dbReference type="Pfam" id="PF02801">
    <property type="entry name" value="Ketoacyl-synt_C"/>
    <property type="match status" value="1"/>
</dbReference>
<dbReference type="Proteomes" id="UP001156882">
    <property type="component" value="Unassembled WGS sequence"/>
</dbReference>
<dbReference type="PANTHER" id="PTHR11712">
    <property type="entry name" value="POLYKETIDE SYNTHASE-RELATED"/>
    <property type="match status" value="1"/>
</dbReference>
<evidence type="ECO:0000256" key="4">
    <source>
        <dbReference type="RuleBase" id="RU003694"/>
    </source>
</evidence>
<evidence type="ECO:0000313" key="7">
    <source>
        <dbReference type="Proteomes" id="UP001156882"/>
    </source>
</evidence>
<accession>A0ABQ6CRL2</accession>